<proteinExistence type="predicted"/>
<dbReference type="EMBL" id="JACXTF010000001">
    <property type="protein sequence ID" value="MBD3719957.1"/>
    <property type="molecule type" value="Genomic_DNA"/>
</dbReference>
<dbReference type="InterPro" id="IPR016162">
    <property type="entry name" value="Ald_DH_N"/>
</dbReference>
<dbReference type="Proteomes" id="UP000622731">
    <property type="component" value="Unassembled WGS sequence"/>
</dbReference>
<sequence length="55" mass="6294">MMNFQHRLTGRKKRKTPAIETRLFINGEYCAAADNTTFETIDPAAQQTLARGRPR</sequence>
<name>A0A927DUS4_KLEPN</name>
<dbReference type="AlphaFoldDB" id="A0A927DUS4"/>
<dbReference type="GO" id="GO:0016491">
    <property type="term" value="F:oxidoreductase activity"/>
    <property type="evidence" value="ECO:0007669"/>
    <property type="project" value="InterPro"/>
</dbReference>
<accession>A0A927DUS4</accession>
<protein>
    <submittedName>
        <fullName evidence="1">Uncharacterized protein</fullName>
    </submittedName>
</protein>
<evidence type="ECO:0000313" key="2">
    <source>
        <dbReference type="Proteomes" id="UP000622731"/>
    </source>
</evidence>
<organism evidence="1 2">
    <name type="scientific">Klebsiella pneumoniae</name>
    <dbReference type="NCBI Taxonomy" id="573"/>
    <lineage>
        <taxon>Bacteria</taxon>
        <taxon>Pseudomonadati</taxon>
        <taxon>Pseudomonadota</taxon>
        <taxon>Gammaproteobacteria</taxon>
        <taxon>Enterobacterales</taxon>
        <taxon>Enterobacteriaceae</taxon>
        <taxon>Klebsiella/Raoultella group</taxon>
        <taxon>Klebsiella</taxon>
        <taxon>Klebsiella pneumoniae complex</taxon>
    </lineage>
</organism>
<dbReference type="Gene3D" id="3.40.605.10">
    <property type="entry name" value="Aldehyde Dehydrogenase, Chain A, domain 1"/>
    <property type="match status" value="1"/>
</dbReference>
<reference evidence="1" key="1">
    <citation type="submission" date="2020-07" db="EMBL/GenBank/DDBJ databases">
        <title>Clinical and genomic characterization of carbapenemase-producing Enterobacterales causing secondary infections during the COVID-19 crisis at a New York City hospital.</title>
        <authorList>
            <person name="Gomez-Simmonds A."/>
            <person name="Annavajhala M.K."/>
            <person name="Uhlemann A.-C."/>
        </authorList>
    </citation>
    <scope>NUCLEOTIDE SEQUENCE</scope>
    <source>
        <strain evidence="1">NK1594</strain>
    </source>
</reference>
<gene>
    <name evidence="1" type="ORF">IE988_13500</name>
</gene>
<comment type="caution">
    <text evidence="1">The sequence shown here is derived from an EMBL/GenBank/DDBJ whole genome shotgun (WGS) entry which is preliminary data.</text>
</comment>
<evidence type="ECO:0000313" key="1">
    <source>
        <dbReference type="EMBL" id="MBD3719957.1"/>
    </source>
</evidence>